<evidence type="ECO:0000259" key="7">
    <source>
        <dbReference type="PROSITE" id="PS51387"/>
    </source>
</evidence>
<evidence type="ECO:0000256" key="2">
    <source>
        <dbReference type="ARBA" id="ARBA00005466"/>
    </source>
</evidence>
<reference evidence="8 9" key="1">
    <citation type="submission" date="2019-02" db="EMBL/GenBank/DDBJ databases">
        <title>Genome sequencing of the rare red list fungi Hericium alpestre (H. flagellum).</title>
        <authorList>
            <person name="Buettner E."/>
            <person name="Kellner H."/>
        </authorList>
    </citation>
    <scope>NUCLEOTIDE SEQUENCE [LARGE SCALE GENOMIC DNA]</scope>
    <source>
        <strain evidence="8 9">DSM 108284</strain>
    </source>
</reference>
<dbReference type="Pfam" id="PF08031">
    <property type="entry name" value="BBE"/>
    <property type="match status" value="1"/>
</dbReference>
<evidence type="ECO:0000313" key="9">
    <source>
        <dbReference type="Proteomes" id="UP000298061"/>
    </source>
</evidence>
<feature type="signal peptide" evidence="6">
    <location>
        <begin position="1"/>
        <end position="17"/>
    </location>
</feature>
<dbReference type="InterPro" id="IPR016169">
    <property type="entry name" value="FAD-bd_PCMH_sub2"/>
</dbReference>
<dbReference type="PANTHER" id="PTHR42973:SF39">
    <property type="entry name" value="FAD-BINDING PCMH-TYPE DOMAIN-CONTAINING PROTEIN"/>
    <property type="match status" value="1"/>
</dbReference>
<name>A0A4Y9ZUE5_9AGAM</name>
<keyword evidence="4" id="KW-0274">FAD</keyword>
<dbReference type="SUPFAM" id="SSF56176">
    <property type="entry name" value="FAD-binding/transporter-associated domain-like"/>
    <property type="match status" value="1"/>
</dbReference>
<evidence type="ECO:0000256" key="6">
    <source>
        <dbReference type="SAM" id="SignalP"/>
    </source>
</evidence>
<gene>
    <name evidence="8" type="ORF">EWM64_g6152</name>
</gene>
<comment type="similarity">
    <text evidence="2">Belongs to the oxygen-dependent FAD-linked oxidoreductase family.</text>
</comment>
<dbReference type="InterPro" id="IPR016166">
    <property type="entry name" value="FAD-bd_PCMH"/>
</dbReference>
<evidence type="ECO:0000256" key="3">
    <source>
        <dbReference type="ARBA" id="ARBA00022630"/>
    </source>
</evidence>
<dbReference type="AlphaFoldDB" id="A0A4Y9ZUE5"/>
<keyword evidence="3" id="KW-0285">Flavoprotein</keyword>
<dbReference type="PANTHER" id="PTHR42973">
    <property type="entry name" value="BINDING OXIDOREDUCTASE, PUTATIVE (AFU_ORTHOLOGUE AFUA_1G17690)-RELATED"/>
    <property type="match status" value="1"/>
</dbReference>
<evidence type="ECO:0000256" key="4">
    <source>
        <dbReference type="ARBA" id="ARBA00022827"/>
    </source>
</evidence>
<feature type="chain" id="PRO_5021243038" description="FAD-binding PCMH-type domain-containing protein" evidence="6">
    <location>
        <begin position="18"/>
        <end position="580"/>
    </location>
</feature>
<proteinExistence type="inferred from homology"/>
<evidence type="ECO:0000313" key="8">
    <source>
        <dbReference type="EMBL" id="TFY77864.1"/>
    </source>
</evidence>
<sequence length="580" mass="61792">MLSYSLLGLALASAASASRKCRCLSTDPCFPSRSQWNTFARSLSQPLIANQRPLASPCYPTSQDYSPSACAAATTGHLDDDFLATSSNALQYTNFESVLTNTSIQGCGFDVAPNSTCFQGRVPTYSINATTVADVQSAVRFAAQHNLRLVVKNTGHDFMGRAFGVGAVELFTGGLQGANFSDSFVPAGARHSTPGQSAVTIGSGMLWGDVYRLVNDQNHTVVGGFSRSVGAGGGWPTGAGHSVMSSHYGLGVDNTLQYTVVLPNASHVTANSYQNADLFWALRGGGAPSFGIVTSITYRTHPNLPYTAAFYTATANSSSSYHQLLETWVGTHNAIADAGWSGPWPFSNGSLFLTMVTPGTPASPAANTTMQAFFDASRQIPGVNVSLAMSVEYASWYEFFYNNLVDPSRGFGLNFAQQTLYSVQASWLMPRELTAPENAATLAGVLTQIGLGLPFLDAGGVVGNVSVNATSITPAWRNTVSDMTLAANFDQSSTAAEVQAAIQSVHAQIQPIRDLAPPPTGGQYINEPDILLEDWQEAQWASNYPRLRAIKKAIDPNDLLIIRHGVNSEGWDDEIICKTT</sequence>
<comment type="caution">
    <text evidence="8">The sequence shown here is derived from an EMBL/GenBank/DDBJ whole genome shotgun (WGS) entry which is preliminary data.</text>
</comment>
<protein>
    <recommendedName>
        <fullName evidence="7">FAD-binding PCMH-type domain-containing protein</fullName>
    </recommendedName>
</protein>
<dbReference type="GO" id="GO:0071949">
    <property type="term" value="F:FAD binding"/>
    <property type="evidence" value="ECO:0007669"/>
    <property type="project" value="InterPro"/>
</dbReference>
<accession>A0A4Y9ZUE5</accession>
<dbReference type="Pfam" id="PF01565">
    <property type="entry name" value="FAD_binding_4"/>
    <property type="match status" value="1"/>
</dbReference>
<keyword evidence="6" id="KW-0732">Signal</keyword>
<dbReference type="InterPro" id="IPR036318">
    <property type="entry name" value="FAD-bd_PCMH-like_sf"/>
</dbReference>
<dbReference type="InterPro" id="IPR006094">
    <property type="entry name" value="Oxid_FAD_bind_N"/>
</dbReference>
<organism evidence="8 9">
    <name type="scientific">Hericium alpestre</name>
    <dbReference type="NCBI Taxonomy" id="135208"/>
    <lineage>
        <taxon>Eukaryota</taxon>
        <taxon>Fungi</taxon>
        <taxon>Dikarya</taxon>
        <taxon>Basidiomycota</taxon>
        <taxon>Agaricomycotina</taxon>
        <taxon>Agaricomycetes</taxon>
        <taxon>Russulales</taxon>
        <taxon>Hericiaceae</taxon>
        <taxon>Hericium</taxon>
    </lineage>
</organism>
<dbReference type="Proteomes" id="UP000298061">
    <property type="component" value="Unassembled WGS sequence"/>
</dbReference>
<dbReference type="Gene3D" id="3.30.465.10">
    <property type="match status" value="2"/>
</dbReference>
<dbReference type="PROSITE" id="PS51387">
    <property type="entry name" value="FAD_PCMH"/>
    <property type="match status" value="1"/>
</dbReference>
<dbReference type="InterPro" id="IPR050416">
    <property type="entry name" value="FAD-linked_Oxidoreductase"/>
</dbReference>
<evidence type="ECO:0000256" key="1">
    <source>
        <dbReference type="ARBA" id="ARBA00001974"/>
    </source>
</evidence>
<comment type="cofactor">
    <cofactor evidence="1">
        <name>FAD</name>
        <dbReference type="ChEBI" id="CHEBI:57692"/>
    </cofactor>
</comment>
<dbReference type="OrthoDB" id="9983560at2759"/>
<dbReference type="InterPro" id="IPR012951">
    <property type="entry name" value="BBE"/>
</dbReference>
<dbReference type="EMBL" id="SFCI01000806">
    <property type="protein sequence ID" value="TFY77864.1"/>
    <property type="molecule type" value="Genomic_DNA"/>
</dbReference>
<feature type="domain" description="FAD-binding PCMH-type" evidence="7">
    <location>
        <begin position="118"/>
        <end position="303"/>
    </location>
</feature>
<evidence type="ECO:0000256" key="5">
    <source>
        <dbReference type="ARBA" id="ARBA00023002"/>
    </source>
</evidence>
<keyword evidence="9" id="KW-1185">Reference proteome</keyword>
<keyword evidence="5" id="KW-0560">Oxidoreductase</keyword>
<dbReference type="GO" id="GO:0016491">
    <property type="term" value="F:oxidoreductase activity"/>
    <property type="evidence" value="ECO:0007669"/>
    <property type="project" value="UniProtKB-KW"/>
</dbReference>
<dbReference type="STRING" id="135208.A0A4Y9ZUE5"/>